<evidence type="ECO:0000256" key="1">
    <source>
        <dbReference type="ARBA" id="ARBA00004245"/>
    </source>
</evidence>
<evidence type="ECO:0000313" key="9">
    <source>
        <dbReference type="Proteomes" id="UP000261600"/>
    </source>
</evidence>
<dbReference type="GO" id="GO:0034314">
    <property type="term" value="P:Arp2/3 complex-mediated actin nucleation"/>
    <property type="evidence" value="ECO:0007669"/>
    <property type="project" value="InterPro"/>
</dbReference>
<keyword evidence="4 6" id="KW-0009">Actin-binding</keyword>
<comment type="subunit">
    <text evidence="6">Component of the Arp2/3 complex.</text>
</comment>
<reference evidence="8" key="2">
    <citation type="submission" date="2025-09" db="UniProtKB">
        <authorList>
            <consortium name="Ensembl"/>
        </authorList>
    </citation>
    <scope>IDENTIFICATION</scope>
</reference>
<dbReference type="STRING" id="43700.ENSMALP00000023395"/>
<dbReference type="GO" id="GO:0030041">
    <property type="term" value="P:actin filament polymerization"/>
    <property type="evidence" value="ECO:0007669"/>
    <property type="project" value="InterPro"/>
</dbReference>
<evidence type="ECO:0000256" key="5">
    <source>
        <dbReference type="ARBA" id="ARBA00023212"/>
    </source>
</evidence>
<dbReference type="GO" id="GO:0005200">
    <property type="term" value="F:structural constituent of cytoskeleton"/>
    <property type="evidence" value="ECO:0007669"/>
    <property type="project" value="TreeGrafter"/>
</dbReference>
<dbReference type="InterPro" id="IPR007188">
    <property type="entry name" value="ARPC2"/>
</dbReference>
<evidence type="ECO:0000256" key="6">
    <source>
        <dbReference type="RuleBase" id="RU364015"/>
    </source>
</evidence>
<feature type="region of interest" description="Disordered" evidence="7">
    <location>
        <begin position="339"/>
        <end position="359"/>
    </location>
</feature>
<dbReference type="PANTHER" id="PTHR12058">
    <property type="entry name" value="ARP2/3 COMPLEX 34 KDA SUBUNIT"/>
    <property type="match status" value="1"/>
</dbReference>
<keyword evidence="3 6" id="KW-0963">Cytoplasm</keyword>
<feature type="region of interest" description="Disordered" evidence="7">
    <location>
        <begin position="266"/>
        <end position="286"/>
    </location>
</feature>
<dbReference type="GO" id="GO:0051015">
    <property type="term" value="F:actin filament binding"/>
    <property type="evidence" value="ECO:0007669"/>
    <property type="project" value="TreeGrafter"/>
</dbReference>
<dbReference type="Gene3D" id="3.30.1460.20">
    <property type="match status" value="2"/>
</dbReference>
<name>A0A3Q3K2H5_MONAL</name>
<dbReference type="GO" id="GO:0005885">
    <property type="term" value="C:Arp2/3 protein complex"/>
    <property type="evidence" value="ECO:0007669"/>
    <property type="project" value="InterPro"/>
</dbReference>
<keyword evidence="9" id="KW-1185">Reference proteome</keyword>
<accession>A0A3Q3K2H5</accession>
<proteinExistence type="inferred from homology"/>
<evidence type="ECO:0000256" key="3">
    <source>
        <dbReference type="ARBA" id="ARBA00022490"/>
    </source>
</evidence>
<protein>
    <recommendedName>
        <fullName evidence="6">Arp2/3 complex 34 kDa subunit</fullName>
    </recommendedName>
</protein>
<organism evidence="8 9">
    <name type="scientific">Monopterus albus</name>
    <name type="common">Swamp eel</name>
    <dbReference type="NCBI Taxonomy" id="43700"/>
    <lineage>
        <taxon>Eukaryota</taxon>
        <taxon>Metazoa</taxon>
        <taxon>Chordata</taxon>
        <taxon>Craniata</taxon>
        <taxon>Vertebrata</taxon>
        <taxon>Euteleostomi</taxon>
        <taxon>Actinopterygii</taxon>
        <taxon>Neopterygii</taxon>
        <taxon>Teleostei</taxon>
        <taxon>Neoteleostei</taxon>
        <taxon>Acanthomorphata</taxon>
        <taxon>Anabantaria</taxon>
        <taxon>Synbranchiformes</taxon>
        <taxon>Synbranchidae</taxon>
        <taxon>Monopterus</taxon>
    </lineage>
</organism>
<comment type="function">
    <text evidence="6">Functions as actin-binding component of the Arp2/3 complex which is involved in regulation of actin polymerization and together with an activating nucleation-promoting factor (NPF) mediates the formation of branched actin networks.</text>
</comment>
<dbReference type="Pfam" id="PF04045">
    <property type="entry name" value="P34-Arc"/>
    <property type="match status" value="1"/>
</dbReference>
<reference evidence="8" key="1">
    <citation type="submission" date="2025-08" db="UniProtKB">
        <authorList>
            <consortium name="Ensembl"/>
        </authorList>
    </citation>
    <scope>IDENTIFICATION</scope>
</reference>
<evidence type="ECO:0000256" key="2">
    <source>
        <dbReference type="ARBA" id="ARBA00007192"/>
    </source>
</evidence>
<evidence type="ECO:0000256" key="4">
    <source>
        <dbReference type="ARBA" id="ARBA00023203"/>
    </source>
</evidence>
<dbReference type="SUPFAM" id="SSF69645">
    <property type="entry name" value="Arp2/3 complex subunits"/>
    <property type="match status" value="2"/>
</dbReference>
<dbReference type="PANTHER" id="PTHR12058:SF0">
    <property type="entry name" value="ACTIN-RELATED PROTEIN 2_3 COMPLEX SUBUNIT 2"/>
    <property type="match status" value="1"/>
</dbReference>
<evidence type="ECO:0000313" key="8">
    <source>
        <dbReference type="Ensembl" id="ENSMALP00000023395.1"/>
    </source>
</evidence>
<dbReference type="Proteomes" id="UP000261600">
    <property type="component" value="Unplaced"/>
</dbReference>
<dbReference type="FunFam" id="3.30.1460.20:FF:000004">
    <property type="entry name" value="Arp2/3 complex 34 kDa subunit"/>
    <property type="match status" value="1"/>
</dbReference>
<evidence type="ECO:0000256" key="7">
    <source>
        <dbReference type="SAM" id="MobiDB-lite"/>
    </source>
</evidence>
<dbReference type="Ensembl" id="ENSMALT00000023843.1">
    <property type="protein sequence ID" value="ENSMALP00000023395.1"/>
    <property type="gene ID" value="ENSMALG00000016297.1"/>
</dbReference>
<dbReference type="InterPro" id="IPR034666">
    <property type="entry name" value="ARPC2/4"/>
</dbReference>
<sequence>MIAIKKCITGNNAGILIFWGPQCKIRGSDRRKKPRRTRFGLSKEEKFAEFNTKRLIPPNSTDRSPLSLTSASAAMILLEINNRIIEETLTLKFDGASNGTKPEAVDVTFADFDGVLYHISNPNGDKTKVMVSISLKFYKELQEHGADELLKRVYGNFLVSTESGYNVSLLYDLDALPANKDDVIHQAGMLKRNCFASVFEKYFKFQEEGKEGERRAVVHYRDDESMYVEAKKDRVTVVFSTVFKDDDDVIIGKVFMQEFKEGRRASHTAPPVLFSPREPPSSGTEGHRRCRWGQHWLHHLCPVPSSHQCQCQRQHHQPHPHLQGLSALPHKVLQGLHSHTYEGQDVRLPQGADPRSTRR</sequence>
<keyword evidence="5 6" id="KW-0206">Cytoskeleton</keyword>
<comment type="subcellular location">
    <subcellularLocation>
        <location evidence="1 6">Cytoplasm</location>
        <location evidence="1 6">Cytoskeleton</location>
    </subcellularLocation>
</comment>
<comment type="similarity">
    <text evidence="2 6">Belongs to the ARPC2 family.</text>
</comment>
<dbReference type="AlphaFoldDB" id="A0A3Q3K2H5"/>